<feature type="domain" description="Amine oxidase" evidence="4">
    <location>
        <begin position="12"/>
        <end position="80"/>
    </location>
</feature>
<evidence type="ECO:0000256" key="3">
    <source>
        <dbReference type="ARBA" id="ARBA00023002"/>
    </source>
</evidence>
<proteinExistence type="inferred from homology"/>
<evidence type="ECO:0000256" key="2">
    <source>
        <dbReference type="ARBA" id="ARBA00005995"/>
    </source>
</evidence>
<reference evidence="5 6" key="1">
    <citation type="submission" date="2022-03" db="EMBL/GenBank/DDBJ databases">
        <authorList>
            <person name="Jo J.-H."/>
            <person name="Im W.-T."/>
        </authorList>
    </citation>
    <scope>NUCLEOTIDE SEQUENCE [LARGE SCALE GENOMIC DNA]</scope>
    <source>
        <strain evidence="5 6">MA9</strain>
    </source>
</reference>
<protein>
    <submittedName>
        <fullName evidence="5">FAD-dependent oxidoreductase</fullName>
    </submittedName>
</protein>
<keyword evidence="6" id="KW-1185">Reference proteome</keyword>
<dbReference type="PANTHER" id="PTHR43563:SF1">
    <property type="entry name" value="AMINE OXIDASE [FLAVIN-CONTAINING] B"/>
    <property type="match status" value="1"/>
</dbReference>
<comment type="similarity">
    <text evidence="2">Belongs to the flavin monoamine oxidase family.</text>
</comment>
<organism evidence="5 6">
    <name type="scientific">Solibacillus palustris</name>
    <dbReference type="NCBI Taxonomy" id="2908203"/>
    <lineage>
        <taxon>Bacteria</taxon>
        <taxon>Bacillati</taxon>
        <taxon>Bacillota</taxon>
        <taxon>Bacilli</taxon>
        <taxon>Bacillales</taxon>
        <taxon>Caryophanaceae</taxon>
        <taxon>Solibacillus</taxon>
    </lineage>
</organism>
<dbReference type="Proteomes" id="UP001316087">
    <property type="component" value="Unassembled WGS sequence"/>
</dbReference>
<dbReference type="EMBL" id="JAKZFC010000003">
    <property type="protein sequence ID" value="MCH7322146.1"/>
    <property type="molecule type" value="Genomic_DNA"/>
</dbReference>
<dbReference type="Gene3D" id="3.50.50.60">
    <property type="entry name" value="FAD/NAD(P)-binding domain"/>
    <property type="match status" value="1"/>
</dbReference>
<gene>
    <name evidence="5" type="ORF">LZ480_09610</name>
</gene>
<sequence>MLKQVIIIGAGLAGLSAAKKLKEQNIPFVLLEAAERVGGKIDSITFDNGIYFELGPQFFNNDMHAFKQLLSAANIPVVETALDSNSIEVDDYRRLDVTPIIQKLHTIEKTSLSEDIPLQTLYEKVITNEQDRRIIESYFCEILNIHPSQASAIASLESSNRYLSEQNDLLLQGAKPFKELTQYLASLFQEELYTNHPVYAIHKVNDYYEVHTTKQVFYAQTVIIALPPTIACKIQFSEKLKTHFMPALQSYVDGAIIKITWLYPQKFWQDKQPLNGVIYTSVPGVSVVDSSKKQEDARLTMFIGAEAAHEFATLNTPTRLQQATTLLEQYFGEIVHSYTNVQESIWVNHPYCGGGYSAKVKFDGLIDAPMILRTPHENIVFASSEIALKFPNFMEGAIQAGYNAVDKLILKK</sequence>
<dbReference type="PANTHER" id="PTHR43563">
    <property type="entry name" value="AMINE OXIDASE"/>
    <property type="match status" value="1"/>
</dbReference>
<accession>A0ABS9UCS4</accession>
<comment type="cofactor">
    <cofactor evidence="1">
        <name>FAD</name>
        <dbReference type="ChEBI" id="CHEBI:57692"/>
    </cofactor>
</comment>
<feature type="domain" description="Amine oxidase" evidence="4">
    <location>
        <begin position="127"/>
        <end position="408"/>
    </location>
</feature>
<dbReference type="InterPro" id="IPR036188">
    <property type="entry name" value="FAD/NAD-bd_sf"/>
</dbReference>
<comment type="caution">
    <text evidence="5">The sequence shown here is derived from an EMBL/GenBank/DDBJ whole genome shotgun (WGS) entry which is preliminary data.</text>
</comment>
<dbReference type="SUPFAM" id="SSF54373">
    <property type="entry name" value="FAD-linked reductases, C-terminal domain"/>
    <property type="match status" value="1"/>
</dbReference>
<keyword evidence="3" id="KW-0560">Oxidoreductase</keyword>
<dbReference type="RefSeq" id="WP_241369212.1">
    <property type="nucleotide sequence ID" value="NZ_JAKZFC010000003.1"/>
</dbReference>
<dbReference type="Pfam" id="PF01593">
    <property type="entry name" value="Amino_oxidase"/>
    <property type="match status" value="2"/>
</dbReference>
<evidence type="ECO:0000256" key="1">
    <source>
        <dbReference type="ARBA" id="ARBA00001974"/>
    </source>
</evidence>
<dbReference type="InterPro" id="IPR050703">
    <property type="entry name" value="Flavin_MAO"/>
</dbReference>
<dbReference type="PRINTS" id="PR00757">
    <property type="entry name" value="AMINEOXDASEF"/>
</dbReference>
<evidence type="ECO:0000259" key="4">
    <source>
        <dbReference type="Pfam" id="PF01593"/>
    </source>
</evidence>
<dbReference type="SUPFAM" id="SSF51905">
    <property type="entry name" value="FAD/NAD(P)-binding domain"/>
    <property type="match status" value="1"/>
</dbReference>
<evidence type="ECO:0000313" key="5">
    <source>
        <dbReference type="EMBL" id="MCH7322146.1"/>
    </source>
</evidence>
<evidence type="ECO:0000313" key="6">
    <source>
        <dbReference type="Proteomes" id="UP001316087"/>
    </source>
</evidence>
<dbReference type="InterPro" id="IPR002937">
    <property type="entry name" value="Amino_oxidase"/>
</dbReference>
<dbReference type="InterPro" id="IPR001613">
    <property type="entry name" value="Flavin_amine_oxidase"/>
</dbReference>
<name>A0ABS9UCS4_9BACL</name>